<proteinExistence type="predicted"/>
<gene>
    <name evidence="2" type="ORF">MiSe_11970</name>
</gene>
<organism evidence="2 3">
    <name type="scientific">Microseira wollei NIES-4236</name>
    <dbReference type="NCBI Taxonomy" id="2530354"/>
    <lineage>
        <taxon>Bacteria</taxon>
        <taxon>Bacillati</taxon>
        <taxon>Cyanobacteriota</taxon>
        <taxon>Cyanophyceae</taxon>
        <taxon>Oscillatoriophycideae</taxon>
        <taxon>Aerosakkonematales</taxon>
        <taxon>Aerosakkonemataceae</taxon>
        <taxon>Microseira</taxon>
    </lineage>
</organism>
<feature type="transmembrane region" description="Helical" evidence="1">
    <location>
        <begin position="60"/>
        <end position="77"/>
    </location>
</feature>
<sequence length="108" mass="12547">MNSPNDKERELRRRQRELEERERAIRLRELEAEINQIEPPVYQTTHHTPQKPRKLTMKKLANIGKFFALVVVTVISLKIASWLTGVIIVAGIAGLGYVFFFKSENRKS</sequence>
<dbReference type="RefSeq" id="WP_226576024.1">
    <property type="nucleotide sequence ID" value="NZ_BLAY01000013.1"/>
</dbReference>
<keyword evidence="3" id="KW-1185">Reference proteome</keyword>
<evidence type="ECO:0000313" key="2">
    <source>
        <dbReference type="EMBL" id="GET36446.1"/>
    </source>
</evidence>
<feature type="transmembrane region" description="Helical" evidence="1">
    <location>
        <begin position="83"/>
        <end position="101"/>
    </location>
</feature>
<name>A0AAV3X755_9CYAN</name>
<keyword evidence="1" id="KW-1133">Transmembrane helix</keyword>
<evidence type="ECO:0000256" key="1">
    <source>
        <dbReference type="SAM" id="Phobius"/>
    </source>
</evidence>
<keyword evidence="1" id="KW-0472">Membrane</keyword>
<dbReference type="Proteomes" id="UP001050975">
    <property type="component" value="Unassembled WGS sequence"/>
</dbReference>
<dbReference type="AlphaFoldDB" id="A0AAV3X755"/>
<evidence type="ECO:0000313" key="3">
    <source>
        <dbReference type="Proteomes" id="UP001050975"/>
    </source>
</evidence>
<protein>
    <recommendedName>
        <fullName evidence="4">DUF3040 domain-containing protein</fullName>
    </recommendedName>
</protein>
<reference evidence="2" key="1">
    <citation type="submission" date="2019-10" db="EMBL/GenBank/DDBJ databases">
        <title>Draft genome sequece of Microseira wollei NIES-4236.</title>
        <authorList>
            <person name="Yamaguchi H."/>
            <person name="Suzuki S."/>
            <person name="Kawachi M."/>
        </authorList>
    </citation>
    <scope>NUCLEOTIDE SEQUENCE</scope>
    <source>
        <strain evidence="2">NIES-4236</strain>
    </source>
</reference>
<accession>A0AAV3X755</accession>
<comment type="caution">
    <text evidence="2">The sequence shown here is derived from an EMBL/GenBank/DDBJ whole genome shotgun (WGS) entry which is preliminary data.</text>
</comment>
<dbReference type="EMBL" id="BLAY01000013">
    <property type="protein sequence ID" value="GET36446.1"/>
    <property type="molecule type" value="Genomic_DNA"/>
</dbReference>
<keyword evidence="1" id="KW-0812">Transmembrane</keyword>
<evidence type="ECO:0008006" key="4">
    <source>
        <dbReference type="Google" id="ProtNLM"/>
    </source>
</evidence>